<proteinExistence type="predicted"/>
<feature type="coiled-coil region" evidence="1">
    <location>
        <begin position="40"/>
        <end position="101"/>
    </location>
</feature>
<gene>
    <name evidence="2" type="ORF">Zmor_011825</name>
</gene>
<dbReference type="Proteomes" id="UP001168821">
    <property type="component" value="Unassembled WGS sequence"/>
</dbReference>
<dbReference type="AlphaFoldDB" id="A0AA38M0A8"/>
<keyword evidence="1" id="KW-0175">Coiled coil</keyword>
<protein>
    <submittedName>
        <fullName evidence="2">Uncharacterized protein</fullName>
    </submittedName>
</protein>
<comment type="caution">
    <text evidence="2">The sequence shown here is derived from an EMBL/GenBank/DDBJ whole genome shotgun (WGS) entry which is preliminary data.</text>
</comment>
<sequence>MKNLADRLGISIDDNNVKSMLRYQTPEQAEAMRKAQEVVNPKTKKELDDAAADLKKAKQAYTKELQKMKASMNNVKESDELINARAELDSLIKESKEVTDARVKNTQAAISTIDPHFVTKDVSDIYDDAAYAFEYS</sequence>
<keyword evidence="3" id="KW-1185">Reference proteome</keyword>
<evidence type="ECO:0000313" key="3">
    <source>
        <dbReference type="Proteomes" id="UP001168821"/>
    </source>
</evidence>
<evidence type="ECO:0000313" key="2">
    <source>
        <dbReference type="EMBL" id="KAJ3616575.1"/>
    </source>
</evidence>
<evidence type="ECO:0000256" key="1">
    <source>
        <dbReference type="SAM" id="Coils"/>
    </source>
</evidence>
<accession>A0AA38M0A8</accession>
<organism evidence="2 3">
    <name type="scientific">Zophobas morio</name>
    <dbReference type="NCBI Taxonomy" id="2755281"/>
    <lineage>
        <taxon>Eukaryota</taxon>
        <taxon>Metazoa</taxon>
        <taxon>Ecdysozoa</taxon>
        <taxon>Arthropoda</taxon>
        <taxon>Hexapoda</taxon>
        <taxon>Insecta</taxon>
        <taxon>Pterygota</taxon>
        <taxon>Neoptera</taxon>
        <taxon>Endopterygota</taxon>
        <taxon>Coleoptera</taxon>
        <taxon>Polyphaga</taxon>
        <taxon>Cucujiformia</taxon>
        <taxon>Tenebrionidae</taxon>
        <taxon>Zophobas</taxon>
    </lineage>
</organism>
<dbReference type="EMBL" id="JALNTZ010003227">
    <property type="protein sequence ID" value="KAJ3616575.1"/>
    <property type="molecule type" value="Genomic_DNA"/>
</dbReference>
<name>A0AA38M0A8_9CUCU</name>
<reference evidence="2" key="1">
    <citation type="journal article" date="2023" name="G3 (Bethesda)">
        <title>Whole genome assemblies of Zophobas morio and Tenebrio molitor.</title>
        <authorList>
            <person name="Kaur S."/>
            <person name="Stinson S.A."/>
            <person name="diCenzo G.C."/>
        </authorList>
    </citation>
    <scope>NUCLEOTIDE SEQUENCE</scope>
    <source>
        <strain evidence="2">QUZm001</strain>
    </source>
</reference>